<dbReference type="EMBL" id="KQ971321">
    <property type="protein sequence ID" value="KYB28697.1"/>
    <property type="molecule type" value="Genomic_DNA"/>
</dbReference>
<evidence type="ECO:0000256" key="3">
    <source>
        <dbReference type="ARBA" id="ARBA00022536"/>
    </source>
</evidence>
<evidence type="ECO:0000256" key="7">
    <source>
        <dbReference type="ARBA" id="ARBA00022989"/>
    </source>
</evidence>
<keyword evidence="5 12" id="KW-0732">Signal</keyword>
<keyword evidence="7" id="KW-1133">Transmembrane helix</keyword>
<sequence length="292" mass="33269">MRLISLLPLCYFLVPIRSHDSCKDLQTCHECIQEPECSWYLGTNVTVSRCFRNDAKTTGKYKEHVYNPNSTVSFVKHNLQKRILQLRKNVPVVLEVILTVPHDTILLPDVEYIEIEFIRNSSRHGKITVEAVECPENPSQLKQEIHLFTKKSSQNLTLDIELLCKCPCEKPDESYFNHPQCSGRGTLKCGICKCHSGFGKFCECDRPVDTKDCFYKKKECSGRGTCVCGVCNCDKRANYEERIFGKYCECDNFSCKRFRGKVCGGEGHGFCNCDRCFCYPGWGGKNCGTPDN</sequence>
<evidence type="ECO:0000259" key="14">
    <source>
        <dbReference type="Pfam" id="PF23105"/>
    </source>
</evidence>
<dbReference type="OrthoDB" id="6703995at2759"/>
<comment type="subcellular location">
    <subcellularLocation>
        <location evidence="1">Membrane</location>
        <topology evidence="1">Single-pass type I membrane protein</topology>
    </subcellularLocation>
</comment>
<dbReference type="KEGG" id="tca:103312352"/>
<dbReference type="InParanoid" id="A0A139WLJ6"/>
<dbReference type="InterPro" id="IPR040622">
    <property type="entry name" value="EGF_integrin_1"/>
</dbReference>
<dbReference type="AlphaFoldDB" id="A0A139WLJ6"/>
<feature type="signal peptide" evidence="12">
    <location>
        <begin position="1"/>
        <end position="18"/>
    </location>
</feature>
<evidence type="ECO:0000259" key="13">
    <source>
        <dbReference type="Pfam" id="PF18372"/>
    </source>
</evidence>
<organism evidence="15 16">
    <name type="scientific">Tribolium castaneum</name>
    <name type="common">Red flour beetle</name>
    <dbReference type="NCBI Taxonomy" id="7070"/>
    <lineage>
        <taxon>Eukaryota</taxon>
        <taxon>Metazoa</taxon>
        <taxon>Ecdysozoa</taxon>
        <taxon>Arthropoda</taxon>
        <taxon>Hexapoda</taxon>
        <taxon>Insecta</taxon>
        <taxon>Pterygota</taxon>
        <taxon>Neoptera</taxon>
        <taxon>Endopterygota</taxon>
        <taxon>Coleoptera</taxon>
        <taxon>Polyphaga</taxon>
        <taxon>Cucujiformia</taxon>
        <taxon>Tenebrionidae</taxon>
        <taxon>Tenebrionidae incertae sedis</taxon>
        <taxon>Tribolium</taxon>
    </lineage>
</organism>
<dbReference type="GO" id="GO:0007229">
    <property type="term" value="P:integrin-mediated signaling pathway"/>
    <property type="evidence" value="ECO:0007669"/>
    <property type="project" value="UniProtKB-KW"/>
</dbReference>
<evidence type="ECO:0000313" key="15">
    <source>
        <dbReference type="EMBL" id="KYB28697.1"/>
    </source>
</evidence>
<dbReference type="InterPro" id="IPR015812">
    <property type="entry name" value="Integrin_bsu"/>
</dbReference>
<evidence type="ECO:0000313" key="16">
    <source>
        <dbReference type="Proteomes" id="UP000007266"/>
    </source>
</evidence>
<evidence type="ECO:0000256" key="12">
    <source>
        <dbReference type="SAM" id="SignalP"/>
    </source>
</evidence>
<dbReference type="Proteomes" id="UP000007266">
    <property type="component" value="Linkage group 3"/>
</dbReference>
<dbReference type="SUPFAM" id="SSF57196">
    <property type="entry name" value="EGF/Laminin"/>
    <property type="match status" value="1"/>
</dbReference>
<protein>
    <submittedName>
        <fullName evidence="15">Integrin beta-PS-like Protein</fullName>
    </submittedName>
</protein>
<dbReference type="InterPro" id="IPR057073">
    <property type="entry name" value="EGF_integrin_2"/>
</dbReference>
<dbReference type="STRING" id="7070.A0A139WLJ6"/>
<gene>
    <name evidence="15" type="primary">AUGUSTUS-3.0.2_32412</name>
    <name evidence="15" type="ORF">TcasGA2_TC032412</name>
</gene>
<name>A0A139WLJ6_TRICA</name>
<evidence type="ECO:0000256" key="11">
    <source>
        <dbReference type="ARBA" id="ARBA00023180"/>
    </source>
</evidence>
<keyword evidence="10" id="KW-1015">Disulfide bond</keyword>
<evidence type="ECO:0000256" key="9">
    <source>
        <dbReference type="ARBA" id="ARBA00023136"/>
    </source>
</evidence>
<dbReference type="GO" id="GO:0016020">
    <property type="term" value="C:membrane"/>
    <property type="evidence" value="ECO:0007669"/>
    <property type="project" value="UniProtKB-SubCell"/>
</dbReference>
<keyword evidence="3" id="KW-0245">EGF-like domain</keyword>
<evidence type="ECO:0000256" key="4">
    <source>
        <dbReference type="ARBA" id="ARBA00022692"/>
    </source>
</evidence>
<evidence type="ECO:0000256" key="2">
    <source>
        <dbReference type="ARBA" id="ARBA00007449"/>
    </source>
</evidence>
<accession>A0A139WLJ6</accession>
<keyword evidence="9" id="KW-0472">Membrane</keyword>
<dbReference type="InterPro" id="IPR057243">
    <property type="entry name" value="Integrin_I-EGF_CS"/>
</dbReference>
<evidence type="ECO:0000256" key="10">
    <source>
        <dbReference type="ARBA" id="ARBA00023157"/>
    </source>
</evidence>
<proteinExistence type="inferred from homology"/>
<dbReference type="Pfam" id="PF18372">
    <property type="entry name" value="I-EGF_1"/>
    <property type="match status" value="1"/>
</dbReference>
<dbReference type="Gene3D" id="2.60.40.1510">
    <property type="entry name" value="ntegrin, alpha v. Chain A, domain 3"/>
    <property type="match status" value="1"/>
</dbReference>
<keyword evidence="4" id="KW-0812">Transmembrane</keyword>
<dbReference type="PANTHER" id="PTHR10082:SF60">
    <property type="entry name" value="INTEGRIN BETA-PS"/>
    <property type="match status" value="1"/>
</dbReference>
<keyword evidence="6" id="KW-0677">Repeat</keyword>
<feature type="chain" id="PRO_5007300191" evidence="12">
    <location>
        <begin position="19"/>
        <end position="292"/>
    </location>
</feature>
<keyword evidence="11" id="KW-0325">Glycoprotein</keyword>
<reference evidence="15 16" key="2">
    <citation type="journal article" date="2010" name="Nucleic Acids Res.">
        <title>BeetleBase in 2010: revisions to provide comprehensive genomic information for Tribolium castaneum.</title>
        <authorList>
            <person name="Kim H.S."/>
            <person name="Murphy T."/>
            <person name="Xia J."/>
            <person name="Caragea D."/>
            <person name="Park Y."/>
            <person name="Beeman R.W."/>
            <person name="Lorenzen M.D."/>
            <person name="Butcher S."/>
            <person name="Manak J.R."/>
            <person name="Brown S.J."/>
        </authorList>
    </citation>
    <scope>GENOME REANNOTATION</scope>
    <source>
        <strain evidence="15 16">Georgia GA2</strain>
    </source>
</reference>
<dbReference type="PANTHER" id="PTHR10082">
    <property type="entry name" value="INTEGRIN BETA SUBUNIT"/>
    <property type="match status" value="1"/>
</dbReference>
<reference evidence="15 16" key="1">
    <citation type="journal article" date="2008" name="Nature">
        <title>The genome of the model beetle and pest Tribolium castaneum.</title>
        <authorList>
            <consortium name="Tribolium Genome Sequencing Consortium"/>
            <person name="Richards S."/>
            <person name="Gibbs R.A."/>
            <person name="Weinstock G.M."/>
            <person name="Brown S.J."/>
            <person name="Denell R."/>
            <person name="Beeman R.W."/>
            <person name="Gibbs R."/>
            <person name="Beeman R.W."/>
            <person name="Brown S.J."/>
            <person name="Bucher G."/>
            <person name="Friedrich M."/>
            <person name="Grimmelikhuijzen C.J."/>
            <person name="Klingler M."/>
            <person name="Lorenzen M."/>
            <person name="Richards S."/>
            <person name="Roth S."/>
            <person name="Schroder R."/>
            <person name="Tautz D."/>
            <person name="Zdobnov E.M."/>
            <person name="Muzny D."/>
            <person name="Gibbs R.A."/>
            <person name="Weinstock G.M."/>
            <person name="Attaway T."/>
            <person name="Bell S."/>
            <person name="Buhay C.J."/>
            <person name="Chandrabose M.N."/>
            <person name="Chavez D."/>
            <person name="Clerk-Blankenburg K.P."/>
            <person name="Cree A."/>
            <person name="Dao M."/>
            <person name="Davis C."/>
            <person name="Chacko J."/>
            <person name="Dinh H."/>
            <person name="Dugan-Rocha S."/>
            <person name="Fowler G."/>
            <person name="Garner T.T."/>
            <person name="Garnes J."/>
            <person name="Gnirke A."/>
            <person name="Hawes A."/>
            <person name="Hernandez J."/>
            <person name="Hines S."/>
            <person name="Holder M."/>
            <person name="Hume J."/>
            <person name="Jhangiani S.N."/>
            <person name="Joshi V."/>
            <person name="Khan Z.M."/>
            <person name="Jackson L."/>
            <person name="Kovar C."/>
            <person name="Kowis A."/>
            <person name="Lee S."/>
            <person name="Lewis L.R."/>
            <person name="Margolis J."/>
            <person name="Morgan M."/>
            <person name="Nazareth L.V."/>
            <person name="Nguyen N."/>
            <person name="Okwuonu G."/>
            <person name="Parker D."/>
            <person name="Richards S."/>
            <person name="Ruiz S.J."/>
            <person name="Santibanez J."/>
            <person name="Savard J."/>
            <person name="Scherer S.E."/>
            <person name="Schneider B."/>
            <person name="Sodergren E."/>
            <person name="Tautz D."/>
            <person name="Vattahil S."/>
            <person name="Villasana D."/>
            <person name="White C.S."/>
            <person name="Wright R."/>
            <person name="Park Y."/>
            <person name="Beeman R.W."/>
            <person name="Lord J."/>
            <person name="Oppert B."/>
            <person name="Lorenzen M."/>
            <person name="Brown S."/>
            <person name="Wang L."/>
            <person name="Savard J."/>
            <person name="Tautz D."/>
            <person name="Richards S."/>
            <person name="Weinstock G."/>
            <person name="Gibbs R.A."/>
            <person name="Liu Y."/>
            <person name="Worley K."/>
            <person name="Weinstock G."/>
            <person name="Elsik C.G."/>
            <person name="Reese J.T."/>
            <person name="Elhaik E."/>
            <person name="Landan G."/>
            <person name="Graur D."/>
            <person name="Arensburger P."/>
            <person name="Atkinson P."/>
            <person name="Beeman R.W."/>
            <person name="Beidler J."/>
            <person name="Brown S.J."/>
            <person name="Demuth J.P."/>
            <person name="Drury D.W."/>
            <person name="Du Y.Z."/>
            <person name="Fujiwara H."/>
            <person name="Lorenzen M."/>
            <person name="Maselli V."/>
            <person name="Osanai M."/>
            <person name="Park Y."/>
            <person name="Robertson H.M."/>
            <person name="Tu Z."/>
            <person name="Wang J.J."/>
            <person name="Wang S."/>
            <person name="Richards S."/>
            <person name="Song H."/>
            <person name="Zhang L."/>
            <person name="Sodergren E."/>
            <person name="Werner D."/>
            <person name="Stanke M."/>
            <person name="Morgenstern B."/>
            <person name="Solovyev V."/>
            <person name="Kosarev P."/>
            <person name="Brown G."/>
            <person name="Chen H.C."/>
            <person name="Ermolaeva O."/>
            <person name="Hlavina W."/>
            <person name="Kapustin Y."/>
            <person name="Kiryutin B."/>
            <person name="Kitts P."/>
            <person name="Maglott D."/>
            <person name="Pruitt K."/>
            <person name="Sapojnikov V."/>
            <person name="Souvorov A."/>
            <person name="Mackey A.J."/>
            <person name="Waterhouse R.M."/>
            <person name="Wyder S."/>
            <person name="Zdobnov E.M."/>
            <person name="Zdobnov E.M."/>
            <person name="Wyder S."/>
            <person name="Kriventseva E.V."/>
            <person name="Kadowaki T."/>
            <person name="Bork P."/>
            <person name="Aranda M."/>
            <person name="Bao R."/>
            <person name="Beermann A."/>
            <person name="Berns N."/>
            <person name="Bolognesi R."/>
            <person name="Bonneton F."/>
            <person name="Bopp D."/>
            <person name="Brown S.J."/>
            <person name="Bucher G."/>
            <person name="Butts T."/>
            <person name="Chaumot A."/>
            <person name="Denell R.E."/>
            <person name="Ferrier D.E."/>
            <person name="Friedrich M."/>
            <person name="Gordon C.M."/>
            <person name="Jindra M."/>
            <person name="Klingler M."/>
            <person name="Lan Q."/>
            <person name="Lattorff H.M."/>
            <person name="Laudet V."/>
            <person name="von Levetsow C."/>
            <person name="Liu Z."/>
            <person name="Lutz R."/>
            <person name="Lynch J.A."/>
            <person name="da Fonseca R.N."/>
            <person name="Posnien N."/>
            <person name="Reuter R."/>
            <person name="Roth S."/>
            <person name="Savard J."/>
            <person name="Schinko J.B."/>
            <person name="Schmitt C."/>
            <person name="Schoppmeier M."/>
            <person name="Schroder R."/>
            <person name="Shippy T.D."/>
            <person name="Simonnet F."/>
            <person name="Marques-Souza H."/>
            <person name="Tautz D."/>
            <person name="Tomoyasu Y."/>
            <person name="Trauner J."/>
            <person name="Van der Zee M."/>
            <person name="Vervoort M."/>
            <person name="Wittkopp N."/>
            <person name="Wimmer E.A."/>
            <person name="Yang X."/>
            <person name="Jones A.K."/>
            <person name="Sattelle D.B."/>
            <person name="Ebert P.R."/>
            <person name="Nelson D."/>
            <person name="Scott J.G."/>
            <person name="Beeman R.W."/>
            <person name="Muthukrishnan S."/>
            <person name="Kramer K.J."/>
            <person name="Arakane Y."/>
            <person name="Beeman R.W."/>
            <person name="Zhu Q."/>
            <person name="Hogenkamp D."/>
            <person name="Dixit R."/>
            <person name="Oppert B."/>
            <person name="Jiang H."/>
            <person name="Zou Z."/>
            <person name="Marshall J."/>
            <person name="Elpidina E."/>
            <person name="Vinokurov K."/>
            <person name="Oppert C."/>
            <person name="Zou Z."/>
            <person name="Evans J."/>
            <person name="Lu Z."/>
            <person name="Zhao P."/>
            <person name="Sumathipala N."/>
            <person name="Altincicek B."/>
            <person name="Vilcinskas A."/>
            <person name="Williams M."/>
            <person name="Hultmark D."/>
            <person name="Hetru C."/>
            <person name="Jiang H."/>
            <person name="Grimmelikhuijzen C.J."/>
            <person name="Hauser F."/>
            <person name="Cazzamali G."/>
            <person name="Williamson M."/>
            <person name="Park Y."/>
            <person name="Li B."/>
            <person name="Tanaka Y."/>
            <person name="Predel R."/>
            <person name="Neupert S."/>
            <person name="Schachtner J."/>
            <person name="Verleyen P."/>
            <person name="Raible F."/>
            <person name="Bork P."/>
            <person name="Friedrich M."/>
            <person name="Walden K.K."/>
            <person name="Robertson H.M."/>
            <person name="Angeli S."/>
            <person name="Foret S."/>
            <person name="Bucher G."/>
            <person name="Schuetz S."/>
            <person name="Maleszka R."/>
            <person name="Wimmer E.A."/>
            <person name="Beeman R.W."/>
            <person name="Lorenzen M."/>
            <person name="Tomoyasu Y."/>
            <person name="Miller S.C."/>
            <person name="Grossmann D."/>
            <person name="Bucher G."/>
        </authorList>
    </citation>
    <scope>NUCLEOTIDE SEQUENCE [LARGE SCALE GENOMIC DNA]</scope>
    <source>
        <strain evidence="15 16">Georgia GA2</strain>
    </source>
</reference>
<dbReference type="FunFam" id="2.10.25.10:FF:000036">
    <property type="entry name" value="Integrin beta"/>
    <property type="match status" value="1"/>
</dbReference>
<keyword evidence="16" id="KW-1185">Reference proteome</keyword>
<dbReference type="Pfam" id="PF23105">
    <property type="entry name" value="EGF_integrin"/>
    <property type="match status" value="1"/>
</dbReference>
<feature type="domain" description="Integrin beta epidermal growth factor-like" evidence="13">
    <location>
        <begin position="177"/>
        <end position="198"/>
    </location>
</feature>
<keyword evidence="8 15" id="KW-0401">Integrin</keyword>
<evidence type="ECO:0000256" key="8">
    <source>
        <dbReference type="ARBA" id="ARBA00023037"/>
    </source>
</evidence>
<evidence type="ECO:0000256" key="6">
    <source>
        <dbReference type="ARBA" id="ARBA00022737"/>
    </source>
</evidence>
<dbReference type="PROSITE" id="PS00243">
    <property type="entry name" value="I_EGF_1"/>
    <property type="match status" value="1"/>
</dbReference>
<comment type="similarity">
    <text evidence="2">Belongs to the integrin beta chain family.</text>
</comment>
<evidence type="ECO:0000256" key="1">
    <source>
        <dbReference type="ARBA" id="ARBA00004479"/>
    </source>
</evidence>
<evidence type="ECO:0000256" key="5">
    <source>
        <dbReference type="ARBA" id="ARBA00022729"/>
    </source>
</evidence>
<feature type="domain" description="Integrin beta epidermal growth factor-like" evidence="14">
    <location>
        <begin position="217"/>
        <end position="249"/>
    </location>
</feature>
<dbReference type="Gene3D" id="2.10.25.10">
    <property type="entry name" value="Laminin"/>
    <property type="match status" value="2"/>
</dbReference>